<keyword evidence="3" id="KW-1003">Cell membrane</keyword>
<evidence type="ECO:0000256" key="5">
    <source>
        <dbReference type="ARBA" id="ARBA00022989"/>
    </source>
</evidence>
<sequence length="428" mass="44051">MGIDSGGGAAVFWRWWTAGTVSAVGSAVGAVALPLTALTVLDASAFEMGLIVAAGYVAWVVIGLPAGVVVQRLPMRRVQVGADLARAAAVVSIPLAWWFDRLTVAQLVIVALVTSFANVLFDVANSTFLPSIVSREQLQSRNSLTSGTHATTQLGGPSVGGLVVQVLGAVPTLLVDAAGYLVSALLLRTLPERRAQAPDRWPPVRAMIGEGWRFVVRHPVMGPCMWAATAANTVCGAQQALYALYLVRELHAAPGLVGLLLAADGVGSLIGAALTNRVTAWLGTARALIVAGFATVAGALVVPLGAGWPGFAAFAAGNVVFAAGIVVISVVTRTYRQIASPPGLLSRVMATVRFVSWGAIPIGGLVAGLVAGLLGGRTTLLIFVVPAVCIPLVLLASPIRHLRDLTGYRGSGESTGPPPHDRQLAAEA</sequence>
<evidence type="ECO:0000256" key="1">
    <source>
        <dbReference type="ARBA" id="ARBA00004651"/>
    </source>
</evidence>
<dbReference type="SUPFAM" id="SSF103473">
    <property type="entry name" value="MFS general substrate transporter"/>
    <property type="match status" value="1"/>
</dbReference>
<keyword evidence="6 8" id="KW-0472">Membrane</keyword>
<dbReference type="CDD" id="cd06173">
    <property type="entry name" value="MFS_MefA_like"/>
    <property type="match status" value="1"/>
</dbReference>
<feature type="transmembrane region" description="Helical" evidence="8">
    <location>
        <begin position="48"/>
        <end position="70"/>
    </location>
</feature>
<evidence type="ECO:0000256" key="8">
    <source>
        <dbReference type="SAM" id="Phobius"/>
    </source>
</evidence>
<comment type="subcellular location">
    <subcellularLocation>
        <location evidence="1">Cell membrane</location>
        <topology evidence="1">Multi-pass membrane protein</topology>
    </subcellularLocation>
</comment>
<keyword evidence="4 8" id="KW-0812">Transmembrane</keyword>
<name>A0A544Z389_9ACTN</name>
<evidence type="ECO:0000256" key="2">
    <source>
        <dbReference type="ARBA" id="ARBA00022448"/>
    </source>
</evidence>
<gene>
    <name evidence="9" type="ORF">FLX08_03325</name>
</gene>
<feature type="transmembrane region" description="Helical" evidence="8">
    <location>
        <begin position="311"/>
        <end position="331"/>
    </location>
</feature>
<dbReference type="Pfam" id="PF05977">
    <property type="entry name" value="MFS_3"/>
    <property type="match status" value="1"/>
</dbReference>
<organism evidence="9 10">
    <name type="scientific">Microbispora hainanensis</name>
    <dbReference type="NCBI Taxonomy" id="568844"/>
    <lineage>
        <taxon>Bacteria</taxon>
        <taxon>Bacillati</taxon>
        <taxon>Actinomycetota</taxon>
        <taxon>Actinomycetes</taxon>
        <taxon>Streptosporangiales</taxon>
        <taxon>Streptosporangiaceae</taxon>
        <taxon>Microbispora</taxon>
    </lineage>
</organism>
<protein>
    <submittedName>
        <fullName evidence="9">MFS transporter</fullName>
    </submittedName>
</protein>
<feature type="transmembrane region" description="Helical" evidence="8">
    <location>
        <begin position="224"/>
        <end position="247"/>
    </location>
</feature>
<evidence type="ECO:0000256" key="4">
    <source>
        <dbReference type="ARBA" id="ARBA00022692"/>
    </source>
</evidence>
<feature type="transmembrane region" description="Helical" evidence="8">
    <location>
        <begin position="12"/>
        <end position="36"/>
    </location>
</feature>
<keyword evidence="5 8" id="KW-1133">Transmembrane helix</keyword>
<dbReference type="AlphaFoldDB" id="A0A544Z389"/>
<evidence type="ECO:0000256" key="7">
    <source>
        <dbReference type="SAM" id="MobiDB-lite"/>
    </source>
</evidence>
<dbReference type="PANTHER" id="PTHR23513:SF6">
    <property type="entry name" value="MAJOR FACILITATOR SUPERFAMILY ASSOCIATED DOMAIN-CONTAINING PROTEIN"/>
    <property type="match status" value="1"/>
</dbReference>
<dbReference type="EMBL" id="VIRM01000003">
    <property type="protein sequence ID" value="TQS23507.1"/>
    <property type="molecule type" value="Genomic_DNA"/>
</dbReference>
<feature type="transmembrane region" description="Helical" evidence="8">
    <location>
        <begin position="380"/>
        <end position="399"/>
    </location>
</feature>
<feature type="transmembrane region" description="Helical" evidence="8">
    <location>
        <begin position="253"/>
        <end position="275"/>
    </location>
</feature>
<proteinExistence type="predicted"/>
<dbReference type="Gene3D" id="1.20.1250.20">
    <property type="entry name" value="MFS general substrate transporter like domains"/>
    <property type="match status" value="1"/>
</dbReference>
<feature type="transmembrane region" description="Helical" evidence="8">
    <location>
        <begin position="102"/>
        <end position="121"/>
    </location>
</feature>
<dbReference type="InterPro" id="IPR010290">
    <property type="entry name" value="TM_effector"/>
</dbReference>
<accession>A0A544Z389</accession>
<feature type="compositionally biased region" description="Basic and acidic residues" evidence="7">
    <location>
        <begin position="419"/>
        <end position="428"/>
    </location>
</feature>
<dbReference type="PANTHER" id="PTHR23513">
    <property type="entry name" value="INTEGRAL MEMBRANE EFFLUX PROTEIN-RELATED"/>
    <property type="match status" value="1"/>
</dbReference>
<dbReference type="GO" id="GO:0005886">
    <property type="term" value="C:plasma membrane"/>
    <property type="evidence" value="ECO:0007669"/>
    <property type="project" value="UniProtKB-SubCell"/>
</dbReference>
<feature type="transmembrane region" description="Helical" evidence="8">
    <location>
        <begin position="162"/>
        <end position="187"/>
    </location>
</feature>
<evidence type="ECO:0000256" key="6">
    <source>
        <dbReference type="ARBA" id="ARBA00023136"/>
    </source>
</evidence>
<comment type="caution">
    <text evidence="9">The sequence shown here is derived from an EMBL/GenBank/DDBJ whole genome shotgun (WGS) entry which is preliminary data.</text>
</comment>
<keyword evidence="2" id="KW-0813">Transport</keyword>
<evidence type="ECO:0000256" key="3">
    <source>
        <dbReference type="ARBA" id="ARBA00022475"/>
    </source>
</evidence>
<reference evidence="9 10" key="1">
    <citation type="submission" date="2019-07" db="EMBL/GenBank/DDBJ databases">
        <title>Microbispora hainanensis DSM 45428.</title>
        <authorList>
            <person name="Thawai C."/>
        </authorList>
    </citation>
    <scope>NUCLEOTIDE SEQUENCE [LARGE SCALE GENOMIC DNA]</scope>
    <source>
        <strain evidence="9 10">DSM 45428</strain>
    </source>
</reference>
<feature type="transmembrane region" description="Helical" evidence="8">
    <location>
        <begin position="287"/>
        <end position="305"/>
    </location>
</feature>
<dbReference type="InterPro" id="IPR036259">
    <property type="entry name" value="MFS_trans_sf"/>
</dbReference>
<dbReference type="RefSeq" id="WP_142616695.1">
    <property type="nucleotide sequence ID" value="NZ_VIRM01000003.1"/>
</dbReference>
<dbReference type="Proteomes" id="UP000316541">
    <property type="component" value="Unassembled WGS sequence"/>
</dbReference>
<feature type="region of interest" description="Disordered" evidence="7">
    <location>
        <begin position="408"/>
        <end position="428"/>
    </location>
</feature>
<feature type="transmembrane region" description="Helical" evidence="8">
    <location>
        <begin position="352"/>
        <end position="374"/>
    </location>
</feature>
<evidence type="ECO:0000313" key="9">
    <source>
        <dbReference type="EMBL" id="TQS23507.1"/>
    </source>
</evidence>
<evidence type="ECO:0000313" key="10">
    <source>
        <dbReference type="Proteomes" id="UP000316541"/>
    </source>
</evidence>